<sequence length="193" mass="19363">MRRLLVSAVLGAALLATTACGGNPTRPGAMPSPGAVAGSPAPGAAVPSASAGSSAAPGGPKSPVPGAAAGLSAADQAICTGRREVYQQVVTLTQRYVGLVEGRIAGGDPAKRQVLADLQKALADYRDHLARRVASAVDQRLAGAMRADVSYVSKRLTDVRAAGTDYDGKVFTVVDSIVKGASKDQRVPAVCGG</sequence>
<organism evidence="3 4">
    <name type="scientific">Catellatospora aurea</name>
    <dbReference type="NCBI Taxonomy" id="1337874"/>
    <lineage>
        <taxon>Bacteria</taxon>
        <taxon>Bacillati</taxon>
        <taxon>Actinomycetota</taxon>
        <taxon>Actinomycetes</taxon>
        <taxon>Micromonosporales</taxon>
        <taxon>Micromonosporaceae</taxon>
        <taxon>Catellatospora</taxon>
    </lineage>
</organism>
<feature type="region of interest" description="Disordered" evidence="1">
    <location>
        <begin position="21"/>
        <end position="64"/>
    </location>
</feature>
<dbReference type="RefSeq" id="WP_376809122.1">
    <property type="nucleotide sequence ID" value="NZ_JBHTAC010000037.1"/>
</dbReference>
<gene>
    <name evidence="3" type="ORF">ACFQO7_27700</name>
</gene>
<dbReference type="PROSITE" id="PS51257">
    <property type="entry name" value="PROKAR_LIPOPROTEIN"/>
    <property type="match status" value="1"/>
</dbReference>
<keyword evidence="2" id="KW-0732">Signal</keyword>
<evidence type="ECO:0000313" key="4">
    <source>
        <dbReference type="Proteomes" id="UP001596392"/>
    </source>
</evidence>
<reference evidence="4" key="1">
    <citation type="journal article" date="2019" name="Int. J. Syst. Evol. Microbiol.">
        <title>The Global Catalogue of Microorganisms (GCM) 10K type strain sequencing project: providing services to taxonomists for standard genome sequencing and annotation.</title>
        <authorList>
            <consortium name="The Broad Institute Genomics Platform"/>
            <consortium name="The Broad Institute Genome Sequencing Center for Infectious Disease"/>
            <person name="Wu L."/>
            <person name="Ma J."/>
        </authorList>
    </citation>
    <scope>NUCLEOTIDE SEQUENCE [LARGE SCALE GENOMIC DNA]</scope>
    <source>
        <strain evidence="4">CGMCC 1.9106</strain>
    </source>
</reference>
<evidence type="ECO:0000256" key="1">
    <source>
        <dbReference type="SAM" id="MobiDB-lite"/>
    </source>
</evidence>
<name>A0ABW2H4M7_9ACTN</name>
<proteinExistence type="predicted"/>
<accession>A0ABW2H4M7</accession>
<protein>
    <recommendedName>
        <fullName evidence="5">Lipoprotein</fullName>
    </recommendedName>
</protein>
<comment type="caution">
    <text evidence="3">The sequence shown here is derived from an EMBL/GenBank/DDBJ whole genome shotgun (WGS) entry which is preliminary data.</text>
</comment>
<dbReference type="Proteomes" id="UP001596392">
    <property type="component" value="Unassembled WGS sequence"/>
</dbReference>
<feature type="signal peptide" evidence="2">
    <location>
        <begin position="1"/>
        <end position="21"/>
    </location>
</feature>
<feature type="chain" id="PRO_5047265421" description="Lipoprotein" evidence="2">
    <location>
        <begin position="22"/>
        <end position="193"/>
    </location>
</feature>
<feature type="compositionally biased region" description="Low complexity" evidence="1">
    <location>
        <begin position="27"/>
        <end position="64"/>
    </location>
</feature>
<evidence type="ECO:0008006" key="5">
    <source>
        <dbReference type="Google" id="ProtNLM"/>
    </source>
</evidence>
<keyword evidence="4" id="KW-1185">Reference proteome</keyword>
<evidence type="ECO:0000256" key="2">
    <source>
        <dbReference type="SAM" id="SignalP"/>
    </source>
</evidence>
<dbReference type="EMBL" id="JBHTAC010000037">
    <property type="protein sequence ID" value="MFC7246278.1"/>
    <property type="molecule type" value="Genomic_DNA"/>
</dbReference>
<evidence type="ECO:0000313" key="3">
    <source>
        <dbReference type="EMBL" id="MFC7246278.1"/>
    </source>
</evidence>